<feature type="compositionally biased region" description="Low complexity" evidence="1">
    <location>
        <begin position="379"/>
        <end position="392"/>
    </location>
</feature>
<reference evidence="2" key="2">
    <citation type="submission" date="2023-05" db="EMBL/GenBank/DDBJ databases">
        <authorList>
            <consortium name="Lawrence Berkeley National Laboratory"/>
            <person name="Steindorff A."/>
            <person name="Hensen N."/>
            <person name="Bonometti L."/>
            <person name="Westerberg I."/>
            <person name="Brannstrom I.O."/>
            <person name="Guillou S."/>
            <person name="Cros-Aarteil S."/>
            <person name="Calhoun S."/>
            <person name="Haridas S."/>
            <person name="Kuo A."/>
            <person name="Mondo S."/>
            <person name="Pangilinan J."/>
            <person name="Riley R."/>
            <person name="Labutti K."/>
            <person name="Andreopoulos B."/>
            <person name="Lipzen A."/>
            <person name="Chen C."/>
            <person name="Yanf M."/>
            <person name="Daum C."/>
            <person name="Ng V."/>
            <person name="Clum A."/>
            <person name="Ohm R."/>
            <person name="Martin F."/>
            <person name="Silar P."/>
            <person name="Natvig D."/>
            <person name="Lalanne C."/>
            <person name="Gautier V."/>
            <person name="Ament-Velasquez S.L."/>
            <person name="Kruys A."/>
            <person name="Hutchinson M.I."/>
            <person name="Powell A.J."/>
            <person name="Barry K."/>
            <person name="Miller A.N."/>
            <person name="Grigoriev I.V."/>
            <person name="Debuchy R."/>
            <person name="Gladieux P."/>
            <person name="Thoren M.H."/>
            <person name="Johannesson H."/>
        </authorList>
    </citation>
    <scope>NUCLEOTIDE SEQUENCE</scope>
    <source>
        <strain evidence="2">PSN293</strain>
    </source>
</reference>
<dbReference type="EMBL" id="MU858057">
    <property type="protein sequence ID" value="KAK4217790.1"/>
    <property type="molecule type" value="Genomic_DNA"/>
</dbReference>
<feature type="compositionally biased region" description="Polar residues" evidence="1">
    <location>
        <begin position="1"/>
        <end position="10"/>
    </location>
</feature>
<dbReference type="AlphaFoldDB" id="A0AAN6YHI5"/>
<dbReference type="Proteomes" id="UP001301769">
    <property type="component" value="Unassembled WGS sequence"/>
</dbReference>
<dbReference type="PANTHER" id="PTHR31904:SF1">
    <property type="entry name" value="BYPASS OF STOP CODON PROTEIN 5-RELATED"/>
    <property type="match status" value="1"/>
</dbReference>
<protein>
    <submittedName>
        <fullName evidence="2">Arrestin</fullName>
    </submittedName>
</protein>
<name>A0AAN6YHI5_9PEZI</name>
<gene>
    <name evidence="2" type="ORF">QBC37DRAFT_437844</name>
</gene>
<organism evidence="2 3">
    <name type="scientific">Rhypophila decipiens</name>
    <dbReference type="NCBI Taxonomy" id="261697"/>
    <lineage>
        <taxon>Eukaryota</taxon>
        <taxon>Fungi</taxon>
        <taxon>Dikarya</taxon>
        <taxon>Ascomycota</taxon>
        <taxon>Pezizomycotina</taxon>
        <taxon>Sordariomycetes</taxon>
        <taxon>Sordariomycetidae</taxon>
        <taxon>Sordariales</taxon>
        <taxon>Naviculisporaceae</taxon>
        <taxon>Rhypophila</taxon>
    </lineage>
</organism>
<evidence type="ECO:0000256" key="1">
    <source>
        <dbReference type="SAM" id="MobiDB-lite"/>
    </source>
</evidence>
<dbReference type="InterPro" id="IPR039634">
    <property type="entry name" value="Bul1-like"/>
</dbReference>
<comment type="caution">
    <text evidence="2">The sequence shown here is derived from an EMBL/GenBank/DDBJ whole genome shotgun (WGS) entry which is preliminary data.</text>
</comment>
<dbReference type="PANTHER" id="PTHR31904">
    <property type="entry name" value="BYPASS OF STOP CODON PROTEIN 5-RELATED"/>
    <property type="match status" value="1"/>
</dbReference>
<feature type="compositionally biased region" description="Polar residues" evidence="1">
    <location>
        <begin position="339"/>
        <end position="356"/>
    </location>
</feature>
<dbReference type="InterPro" id="IPR014752">
    <property type="entry name" value="Arrestin-like_C"/>
</dbReference>
<proteinExistence type="predicted"/>
<sequence>MPSNASATRSEASDAAPATAANNKKLPYPKSDIRVNLTNHFASKVYTSSSPVTGNVTITTKRHVRFDAIQILLIGTSKTRVVESLGTPQDVTHTLLKMAMPIPESSYPVPRVLETGHTYTFPFNFVIPNHLTINACNHPMDSNRLLDQHVLLPPSMGNWDKDDMAPQMAKIEYTIKARVLHQPDLGSSTLRIMEATQTLKVLPASIEEPPLSITEHDRLYTMCQSKSVRKTVLATKLGVLTAEGIQPGPAILRSDGLGMVSPTVGQIRLKFEPASVDTPPPKVTNVTGKVAAHTFFSSGTISNFPNMGHWNEQFVDHKRGAYSTTASLPPVLFKPSKWQQHLTSTARRDSGYSTDNGPEVAVESDSGSSTNPQRRRGSRQSTQSSSSKKQASPIFHSTTQDVQFSLPVEKKTFIPTFHSCIVSRVYTLQLSLTVAIGSTTKTVSLILPLQVMVEWTPPEDDGVELPSFERAVQEAEADEHLRPRLMQVPDQQFRETSVLPGYGA</sequence>
<reference evidence="2" key="1">
    <citation type="journal article" date="2023" name="Mol. Phylogenet. Evol.">
        <title>Genome-scale phylogeny and comparative genomics of the fungal order Sordariales.</title>
        <authorList>
            <person name="Hensen N."/>
            <person name="Bonometti L."/>
            <person name="Westerberg I."/>
            <person name="Brannstrom I.O."/>
            <person name="Guillou S."/>
            <person name="Cros-Aarteil S."/>
            <person name="Calhoun S."/>
            <person name="Haridas S."/>
            <person name="Kuo A."/>
            <person name="Mondo S."/>
            <person name="Pangilinan J."/>
            <person name="Riley R."/>
            <person name="LaButti K."/>
            <person name="Andreopoulos B."/>
            <person name="Lipzen A."/>
            <person name="Chen C."/>
            <person name="Yan M."/>
            <person name="Daum C."/>
            <person name="Ng V."/>
            <person name="Clum A."/>
            <person name="Steindorff A."/>
            <person name="Ohm R.A."/>
            <person name="Martin F."/>
            <person name="Silar P."/>
            <person name="Natvig D.O."/>
            <person name="Lalanne C."/>
            <person name="Gautier V."/>
            <person name="Ament-Velasquez S.L."/>
            <person name="Kruys A."/>
            <person name="Hutchinson M.I."/>
            <person name="Powell A.J."/>
            <person name="Barry K."/>
            <person name="Miller A.N."/>
            <person name="Grigoriev I.V."/>
            <person name="Debuchy R."/>
            <person name="Gladieux P."/>
            <person name="Hiltunen Thoren M."/>
            <person name="Johannesson H."/>
        </authorList>
    </citation>
    <scope>NUCLEOTIDE SEQUENCE</scope>
    <source>
        <strain evidence="2">PSN293</strain>
    </source>
</reference>
<accession>A0AAN6YHI5</accession>
<feature type="region of interest" description="Disordered" evidence="1">
    <location>
        <begin position="1"/>
        <end position="29"/>
    </location>
</feature>
<evidence type="ECO:0000313" key="3">
    <source>
        <dbReference type="Proteomes" id="UP001301769"/>
    </source>
</evidence>
<evidence type="ECO:0000313" key="2">
    <source>
        <dbReference type="EMBL" id="KAK4217790.1"/>
    </source>
</evidence>
<dbReference type="Gene3D" id="2.60.40.640">
    <property type="match status" value="1"/>
</dbReference>
<keyword evidence="3" id="KW-1185">Reference proteome</keyword>
<feature type="region of interest" description="Disordered" evidence="1">
    <location>
        <begin position="339"/>
        <end position="396"/>
    </location>
</feature>